<dbReference type="CDD" id="cd04187">
    <property type="entry name" value="DPM1_like_bac"/>
    <property type="match status" value="1"/>
</dbReference>
<keyword evidence="10" id="KW-1185">Reference proteome</keyword>
<feature type="transmembrane region" description="Helical" evidence="7">
    <location>
        <begin position="242"/>
        <end position="263"/>
    </location>
</feature>
<dbReference type="PANTHER" id="PTHR48090:SF1">
    <property type="entry name" value="PROPHAGE BACTOPRENOL GLUCOSYL TRANSFERASE HOMOLOG"/>
    <property type="match status" value="1"/>
</dbReference>
<gene>
    <name evidence="9" type="ORF">M8T91_11725</name>
</gene>
<evidence type="ECO:0000256" key="7">
    <source>
        <dbReference type="SAM" id="Phobius"/>
    </source>
</evidence>
<dbReference type="Gene3D" id="3.90.550.10">
    <property type="entry name" value="Spore Coat Polysaccharide Biosynthesis Protein SpsA, Chain A"/>
    <property type="match status" value="1"/>
</dbReference>
<feature type="domain" description="Glycosyltransferase 2-like" evidence="8">
    <location>
        <begin position="18"/>
        <end position="181"/>
    </location>
</feature>
<reference evidence="9 10" key="1">
    <citation type="submission" date="2022-05" db="EMBL/GenBank/DDBJ databases">
        <title>Microbulbifer sp. nov., isolated from sponge.</title>
        <authorList>
            <person name="Gao L."/>
        </authorList>
    </citation>
    <scope>NUCLEOTIDE SEQUENCE [LARGE SCALE GENOMIC DNA]</scope>
    <source>
        <strain evidence="9 10">MI-G</strain>
    </source>
</reference>
<evidence type="ECO:0000256" key="3">
    <source>
        <dbReference type="ARBA" id="ARBA00022679"/>
    </source>
</evidence>
<protein>
    <submittedName>
        <fullName evidence="9">Glycosyltransferase family 2 protein</fullName>
    </submittedName>
</protein>
<comment type="subcellular location">
    <subcellularLocation>
        <location evidence="1">Membrane</location>
        <topology evidence="1">Multi-pass membrane protein</topology>
    </subcellularLocation>
</comment>
<keyword evidence="6 7" id="KW-0472">Membrane</keyword>
<dbReference type="Pfam" id="PF00535">
    <property type="entry name" value="Glycos_transf_2"/>
    <property type="match status" value="1"/>
</dbReference>
<keyword evidence="3" id="KW-0808">Transferase</keyword>
<accession>A0ABY9EAV9</accession>
<keyword evidence="4 7" id="KW-0812">Transmembrane</keyword>
<evidence type="ECO:0000256" key="6">
    <source>
        <dbReference type="ARBA" id="ARBA00023136"/>
    </source>
</evidence>
<dbReference type="RefSeq" id="WP_301414354.1">
    <property type="nucleotide sequence ID" value="NZ_CP098023.1"/>
</dbReference>
<evidence type="ECO:0000256" key="2">
    <source>
        <dbReference type="ARBA" id="ARBA00022676"/>
    </source>
</evidence>
<keyword evidence="5 7" id="KW-1133">Transmembrane helix</keyword>
<name>A0ABY9EAV9_9GAMM</name>
<evidence type="ECO:0000256" key="1">
    <source>
        <dbReference type="ARBA" id="ARBA00004141"/>
    </source>
</evidence>
<keyword evidence="2" id="KW-0328">Glycosyltransferase</keyword>
<dbReference type="InterPro" id="IPR050256">
    <property type="entry name" value="Glycosyltransferase_2"/>
</dbReference>
<dbReference type="InterPro" id="IPR001173">
    <property type="entry name" value="Glyco_trans_2-like"/>
</dbReference>
<dbReference type="SUPFAM" id="SSF53448">
    <property type="entry name" value="Nucleotide-diphospho-sugar transferases"/>
    <property type="match status" value="1"/>
</dbReference>
<evidence type="ECO:0000256" key="5">
    <source>
        <dbReference type="ARBA" id="ARBA00022989"/>
    </source>
</evidence>
<organism evidence="9 10">
    <name type="scientific">Microbulbifer spongiae</name>
    <dbReference type="NCBI Taxonomy" id="2944933"/>
    <lineage>
        <taxon>Bacteria</taxon>
        <taxon>Pseudomonadati</taxon>
        <taxon>Pseudomonadota</taxon>
        <taxon>Gammaproteobacteria</taxon>
        <taxon>Cellvibrionales</taxon>
        <taxon>Microbulbiferaceae</taxon>
        <taxon>Microbulbifer</taxon>
    </lineage>
</organism>
<evidence type="ECO:0000259" key="8">
    <source>
        <dbReference type="Pfam" id="PF00535"/>
    </source>
</evidence>
<proteinExistence type="predicted"/>
<feature type="transmembrane region" description="Helical" evidence="7">
    <location>
        <begin position="275"/>
        <end position="300"/>
    </location>
</feature>
<evidence type="ECO:0000313" key="9">
    <source>
        <dbReference type="EMBL" id="WKD48589.1"/>
    </source>
</evidence>
<dbReference type="InterPro" id="IPR029044">
    <property type="entry name" value="Nucleotide-diphossugar_trans"/>
</dbReference>
<sequence length="342" mass="37997">MKKTLNAVTNHLEDVLLSIIVPVFNESAMLPIFLERVIPILKTLPLRTELIFIDDGSTDTSAEYLRQALDKYPGQKLIKLSRNFGKEAAITAGLEHAGGDAVVIMDADLQDPPEYIPIMVNTWLSGTDVVLMQRRSRAGESPFKRMSAHLFYRLLNRISQTEIPVDTGDYRLMSRRSVDALLTLKERNRYMKGLFAWVGMPTKVIRYDRAPRAAGKTKWSYCGLFGLALEGLTSFSVSPLRWAVGVGLISALTGALFGIWVVAKTVFIGDATAGYPSLIAIITFLGGIQLFSIGLVGEYVGKAYLEAKQRPVYLTEEIFESQPGYTYLEIKRKGTLQHAKAI</sequence>
<evidence type="ECO:0000313" key="10">
    <source>
        <dbReference type="Proteomes" id="UP001321520"/>
    </source>
</evidence>
<evidence type="ECO:0000256" key="4">
    <source>
        <dbReference type="ARBA" id="ARBA00022692"/>
    </source>
</evidence>
<dbReference type="PANTHER" id="PTHR48090">
    <property type="entry name" value="UNDECAPRENYL-PHOSPHATE 4-DEOXY-4-FORMAMIDO-L-ARABINOSE TRANSFERASE-RELATED"/>
    <property type="match status" value="1"/>
</dbReference>
<dbReference type="EMBL" id="CP098023">
    <property type="protein sequence ID" value="WKD48589.1"/>
    <property type="molecule type" value="Genomic_DNA"/>
</dbReference>
<dbReference type="Proteomes" id="UP001321520">
    <property type="component" value="Chromosome"/>
</dbReference>